<evidence type="ECO:0000313" key="2">
    <source>
        <dbReference type="Proteomes" id="UP000241829"/>
    </source>
</evidence>
<evidence type="ECO:0000313" key="1">
    <source>
        <dbReference type="EMBL" id="AVP58971.1"/>
    </source>
</evidence>
<gene>
    <name evidence="1" type="ORF">C7H73_04105</name>
</gene>
<protein>
    <submittedName>
        <fullName evidence="1">Uncharacterized protein</fullName>
    </submittedName>
</protein>
<dbReference type="RefSeq" id="WP_106847523.1">
    <property type="nucleotide sequence ID" value="NZ_CP027792.1"/>
</dbReference>
<dbReference type="EMBL" id="CP027792">
    <property type="protein sequence ID" value="AVP58971.1"/>
    <property type="molecule type" value="Genomic_DNA"/>
</dbReference>
<keyword evidence="2" id="KW-1185">Reference proteome</keyword>
<proteinExistence type="predicted"/>
<dbReference type="AlphaFoldDB" id="A0A2P1NPI8"/>
<sequence length="70" mass="7314">MTLTLNVLDQLHAGDERAAAALVRQSGDGAALIELLELLWNAGVARAPALVGPVLERLSQLSPVTPGLCR</sequence>
<accession>A0A2P1NPI8</accession>
<dbReference type="Proteomes" id="UP000241829">
    <property type="component" value="Chromosome"/>
</dbReference>
<dbReference type="KEGG" id="melm:C7H73_04105"/>
<name>A0A2P1NPI8_9BURK</name>
<dbReference type="OrthoDB" id="8911981at2"/>
<reference evidence="2" key="1">
    <citation type="submission" date="2018-03" db="EMBL/GenBank/DDBJ databases">
        <title>Genome sequencing of Melaminivora sp. strain SC2-7.</title>
        <authorList>
            <person name="Kim S.-J."/>
            <person name="Heo J."/>
            <person name="Ahn J.-H."/>
            <person name="Kwon S.-W."/>
        </authorList>
    </citation>
    <scope>NUCLEOTIDE SEQUENCE [LARGE SCALE GENOMIC DNA]</scope>
    <source>
        <strain evidence="2">SC2-7</strain>
    </source>
</reference>
<organism evidence="1 2">
    <name type="scientific">Pulveribacter suum</name>
    <dbReference type="NCBI Taxonomy" id="2116657"/>
    <lineage>
        <taxon>Bacteria</taxon>
        <taxon>Pseudomonadati</taxon>
        <taxon>Pseudomonadota</taxon>
        <taxon>Betaproteobacteria</taxon>
        <taxon>Burkholderiales</taxon>
        <taxon>Comamonadaceae</taxon>
        <taxon>Pulveribacter</taxon>
    </lineage>
</organism>